<dbReference type="EMBL" id="WACR01000013">
    <property type="protein sequence ID" value="KAB1061969.1"/>
    <property type="molecule type" value="Genomic_DNA"/>
</dbReference>
<reference evidence="2 3" key="1">
    <citation type="submission" date="2019-09" db="EMBL/GenBank/DDBJ databases">
        <title>Genomes of Cryomorphaceae.</title>
        <authorList>
            <person name="Bowman J.P."/>
        </authorList>
    </citation>
    <scope>NUCLEOTIDE SEQUENCE [LARGE SCALE GENOMIC DNA]</scope>
    <source>
        <strain evidence="2 3">KCTC 52047</strain>
    </source>
</reference>
<dbReference type="InterPro" id="IPR012902">
    <property type="entry name" value="N_methyl_site"/>
</dbReference>
<dbReference type="NCBIfam" id="TIGR02532">
    <property type="entry name" value="IV_pilin_GFxxxE"/>
    <property type="match status" value="1"/>
</dbReference>
<dbReference type="SUPFAM" id="SSF54523">
    <property type="entry name" value="Pili subunits"/>
    <property type="match status" value="1"/>
</dbReference>
<dbReference type="RefSeq" id="WP_151169940.1">
    <property type="nucleotide sequence ID" value="NZ_WACR01000013.1"/>
</dbReference>
<sequence>MKSKLKAFTILELMIVMAVISIVALLGAFVYQQSNNFLLNIEHQSITKYDQLQGLHVLQSDIESSKEINKSTSSLVMKKTGEVINYELKPGFTVRTTSNSPGSDTLTFSVQNTGYQKNTKLVNAIEVQFPQSKYPFILKKQYSATQLINYADRTQSKY</sequence>
<protein>
    <submittedName>
        <fullName evidence="2">Type II secretion system protein</fullName>
    </submittedName>
</protein>
<evidence type="ECO:0000313" key="3">
    <source>
        <dbReference type="Proteomes" id="UP000435357"/>
    </source>
</evidence>
<evidence type="ECO:0000256" key="1">
    <source>
        <dbReference type="SAM" id="Phobius"/>
    </source>
</evidence>
<evidence type="ECO:0000313" key="2">
    <source>
        <dbReference type="EMBL" id="KAB1061969.1"/>
    </source>
</evidence>
<dbReference type="InterPro" id="IPR045584">
    <property type="entry name" value="Pilin-like"/>
</dbReference>
<name>A0A6N6M426_9FLAO</name>
<dbReference type="Proteomes" id="UP000435357">
    <property type="component" value="Unassembled WGS sequence"/>
</dbReference>
<keyword evidence="1" id="KW-0812">Transmembrane</keyword>
<keyword evidence="3" id="KW-1185">Reference proteome</keyword>
<proteinExistence type="predicted"/>
<dbReference type="AlphaFoldDB" id="A0A6N6M426"/>
<accession>A0A6N6M426</accession>
<gene>
    <name evidence="2" type="ORF">F3059_12890</name>
</gene>
<keyword evidence="1" id="KW-0472">Membrane</keyword>
<comment type="caution">
    <text evidence="2">The sequence shown here is derived from an EMBL/GenBank/DDBJ whole genome shotgun (WGS) entry which is preliminary data.</text>
</comment>
<dbReference type="Pfam" id="PF07963">
    <property type="entry name" value="N_methyl"/>
    <property type="match status" value="1"/>
</dbReference>
<feature type="transmembrane region" description="Helical" evidence="1">
    <location>
        <begin position="7"/>
        <end position="31"/>
    </location>
</feature>
<keyword evidence="1" id="KW-1133">Transmembrane helix</keyword>
<organism evidence="2 3">
    <name type="scientific">Salibacter halophilus</name>
    <dbReference type="NCBI Taxonomy" id="1803916"/>
    <lineage>
        <taxon>Bacteria</taxon>
        <taxon>Pseudomonadati</taxon>
        <taxon>Bacteroidota</taxon>
        <taxon>Flavobacteriia</taxon>
        <taxon>Flavobacteriales</taxon>
        <taxon>Salibacteraceae</taxon>
        <taxon>Salibacter</taxon>
    </lineage>
</organism>